<comment type="caution">
    <text evidence="3">The sequence shown here is derived from an EMBL/GenBank/DDBJ whole genome shotgun (WGS) entry which is preliminary data.</text>
</comment>
<proteinExistence type="predicted"/>
<dbReference type="InterPro" id="IPR009009">
    <property type="entry name" value="RlpA-like_DPBB"/>
</dbReference>
<keyword evidence="4" id="KW-1185">Reference proteome</keyword>
<feature type="signal peptide" evidence="1">
    <location>
        <begin position="1"/>
        <end position="22"/>
    </location>
</feature>
<feature type="chain" id="PRO_5038846272" description="Expansin-like EG45 domain-containing protein" evidence="1">
    <location>
        <begin position="23"/>
        <end position="155"/>
    </location>
</feature>
<evidence type="ECO:0000313" key="3">
    <source>
        <dbReference type="EMBL" id="KAI5067489.1"/>
    </source>
</evidence>
<dbReference type="SUPFAM" id="SSF50685">
    <property type="entry name" value="Barwin-like endoglucanases"/>
    <property type="match status" value="1"/>
</dbReference>
<sequence>MGVRAGVLLFAVAILSIHVASAGSKKPAAERSGIATFYTKHSQRACSYGIQLPKDGLFAAANAALFKRGAACGKRVRVRCVGKGCISNSVQQVPPGSSGKIVPGNNTGGPINVTIVDLCVSSCKRSHATLSLSLSAFSQLADPDLGSIRIRYNWV</sequence>
<reference evidence="3" key="1">
    <citation type="submission" date="2021-01" db="EMBL/GenBank/DDBJ databases">
        <title>Adiantum capillus-veneris genome.</title>
        <authorList>
            <person name="Fang Y."/>
            <person name="Liao Q."/>
        </authorList>
    </citation>
    <scope>NUCLEOTIDE SEQUENCE</scope>
    <source>
        <strain evidence="3">H3</strain>
        <tissue evidence="3">Leaf</tissue>
    </source>
</reference>
<dbReference type="Gene3D" id="2.40.40.10">
    <property type="entry name" value="RlpA-like domain"/>
    <property type="match status" value="1"/>
</dbReference>
<dbReference type="GO" id="GO:0048046">
    <property type="term" value="C:apoplast"/>
    <property type="evidence" value="ECO:0007669"/>
    <property type="project" value="InterPro"/>
</dbReference>
<dbReference type="InterPro" id="IPR036908">
    <property type="entry name" value="RlpA-like_sf"/>
</dbReference>
<gene>
    <name evidence="3" type="ORF">GOP47_0018017</name>
</gene>
<dbReference type="OrthoDB" id="406505at2759"/>
<evidence type="ECO:0000313" key="4">
    <source>
        <dbReference type="Proteomes" id="UP000886520"/>
    </source>
</evidence>
<protein>
    <recommendedName>
        <fullName evidence="2">Expansin-like EG45 domain-containing protein</fullName>
    </recommendedName>
</protein>
<dbReference type="AlphaFoldDB" id="A0A9D4UGI3"/>
<dbReference type="PANTHER" id="PTHR47295:SF14">
    <property type="entry name" value="OS06G0688300 PROTEIN"/>
    <property type="match status" value="1"/>
</dbReference>
<keyword evidence="1" id="KW-0732">Signal</keyword>
<evidence type="ECO:0000256" key="1">
    <source>
        <dbReference type="SAM" id="SignalP"/>
    </source>
</evidence>
<dbReference type="CDD" id="cd22269">
    <property type="entry name" value="DPBB_EG45-like"/>
    <property type="match status" value="1"/>
</dbReference>
<organism evidence="3 4">
    <name type="scientific">Adiantum capillus-veneris</name>
    <name type="common">Maidenhair fern</name>
    <dbReference type="NCBI Taxonomy" id="13818"/>
    <lineage>
        <taxon>Eukaryota</taxon>
        <taxon>Viridiplantae</taxon>
        <taxon>Streptophyta</taxon>
        <taxon>Embryophyta</taxon>
        <taxon>Tracheophyta</taxon>
        <taxon>Polypodiopsida</taxon>
        <taxon>Polypodiidae</taxon>
        <taxon>Polypodiales</taxon>
        <taxon>Pteridineae</taxon>
        <taxon>Pteridaceae</taxon>
        <taxon>Vittarioideae</taxon>
        <taxon>Adiantum</taxon>
    </lineage>
</organism>
<name>A0A9D4UGI3_ADICA</name>
<dbReference type="InterPro" id="IPR044206">
    <property type="entry name" value="EGC1/2"/>
</dbReference>
<dbReference type="PROSITE" id="PS50842">
    <property type="entry name" value="EXPANSIN_EG45"/>
    <property type="match status" value="1"/>
</dbReference>
<dbReference type="EMBL" id="JABFUD020000017">
    <property type="protein sequence ID" value="KAI5067489.1"/>
    <property type="molecule type" value="Genomic_DNA"/>
</dbReference>
<dbReference type="PANTHER" id="PTHR47295">
    <property type="entry name" value="EG45-LIKE DOMAIN CONTAINING PROTEIN 1-RELATED"/>
    <property type="match status" value="1"/>
</dbReference>
<dbReference type="InterPro" id="IPR007112">
    <property type="entry name" value="Expansin/allergen_DPBB_dom"/>
</dbReference>
<feature type="domain" description="Expansin-like EG45" evidence="2">
    <location>
        <begin position="43"/>
        <end position="155"/>
    </location>
</feature>
<dbReference type="Pfam" id="PF03330">
    <property type="entry name" value="DPBB_1"/>
    <property type="match status" value="1"/>
</dbReference>
<dbReference type="GO" id="GO:0009627">
    <property type="term" value="P:systemic acquired resistance"/>
    <property type="evidence" value="ECO:0007669"/>
    <property type="project" value="InterPro"/>
</dbReference>
<evidence type="ECO:0000259" key="2">
    <source>
        <dbReference type="PROSITE" id="PS50842"/>
    </source>
</evidence>
<accession>A0A9D4UGI3</accession>
<dbReference type="Proteomes" id="UP000886520">
    <property type="component" value="Chromosome 17"/>
</dbReference>